<protein>
    <recommendedName>
        <fullName evidence="1">HNH nuclease domain-containing protein</fullName>
    </recommendedName>
</protein>
<name>A0A9P5YSI5_9AGAR</name>
<sequence>MAFTPTLSLPLPDTPHASYANLLADSTGCGQLDEALKKGISERCLVCGLTSDLCVYHIIPEEEAYEFMRGMHYSPSNAKSVDCEPRNAILLCLNHYSSFENHDIYVRWMPETDEFVAVEHNRKRTNSVSIHGSVLDIHAATTKDCPFPTAFLWHECRVRACNPTCGDQPVNLLRGAQRGPYWSLPVRSVSSAVTRTPTALDLGSFSTLAWHKTNALEEYMYN</sequence>
<dbReference type="Pfam" id="PF13391">
    <property type="entry name" value="HNH_2"/>
    <property type="match status" value="1"/>
</dbReference>
<dbReference type="Proteomes" id="UP000807469">
    <property type="component" value="Unassembled WGS sequence"/>
</dbReference>
<reference evidence="2" key="1">
    <citation type="submission" date="2020-11" db="EMBL/GenBank/DDBJ databases">
        <authorList>
            <consortium name="DOE Joint Genome Institute"/>
            <person name="Ahrendt S."/>
            <person name="Riley R."/>
            <person name="Andreopoulos W."/>
            <person name="Labutti K."/>
            <person name="Pangilinan J."/>
            <person name="Ruiz-Duenas F.J."/>
            <person name="Barrasa J.M."/>
            <person name="Sanchez-Garcia M."/>
            <person name="Camarero S."/>
            <person name="Miyauchi S."/>
            <person name="Serrano A."/>
            <person name="Linde D."/>
            <person name="Babiker R."/>
            <person name="Drula E."/>
            <person name="Ayuso-Fernandez I."/>
            <person name="Pacheco R."/>
            <person name="Padilla G."/>
            <person name="Ferreira P."/>
            <person name="Barriuso J."/>
            <person name="Kellner H."/>
            <person name="Castanera R."/>
            <person name="Alfaro M."/>
            <person name="Ramirez L."/>
            <person name="Pisabarro A.G."/>
            <person name="Kuo A."/>
            <person name="Tritt A."/>
            <person name="Lipzen A."/>
            <person name="He G."/>
            <person name="Yan M."/>
            <person name="Ng V."/>
            <person name="Cullen D."/>
            <person name="Martin F."/>
            <person name="Rosso M.-N."/>
            <person name="Henrissat B."/>
            <person name="Hibbett D."/>
            <person name="Martinez A.T."/>
            <person name="Grigoriev I.V."/>
        </authorList>
    </citation>
    <scope>NUCLEOTIDE SEQUENCE</scope>
    <source>
        <strain evidence="2">CIRM-BRFM 674</strain>
    </source>
</reference>
<gene>
    <name evidence="2" type="ORF">BDN70DRAFT_996718</name>
</gene>
<evidence type="ECO:0000313" key="2">
    <source>
        <dbReference type="EMBL" id="KAF9475022.1"/>
    </source>
</evidence>
<proteinExistence type="predicted"/>
<dbReference type="InterPro" id="IPR003615">
    <property type="entry name" value="HNH_nuc"/>
</dbReference>
<dbReference type="AlphaFoldDB" id="A0A9P5YSI5"/>
<feature type="domain" description="HNH nuclease" evidence="1">
    <location>
        <begin position="44"/>
        <end position="106"/>
    </location>
</feature>
<comment type="caution">
    <text evidence="2">The sequence shown here is derived from an EMBL/GenBank/DDBJ whole genome shotgun (WGS) entry which is preliminary data.</text>
</comment>
<keyword evidence="3" id="KW-1185">Reference proteome</keyword>
<dbReference type="OrthoDB" id="2867287at2759"/>
<evidence type="ECO:0000313" key="3">
    <source>
        <dbReference type="Proteomes" id="UP000807469"/>
    </source>
</evidence>
<accession>A0A9P5YSI5</accession>
<evidence type="ECO:0000259" key="1">
    <source>
        <dbReference type="Pfam" id="PF13391"/>
    </source>
</evidence>
<dbReference type="EMBL" id="MU155351">
    <property type="protein sequence ID" value="KAF9475022.1"/>
    <property type="molecule type" value="Genomic_DNA"/>
</dbReference>
<organism evidence="2 3">
    <name type="scientific">Pholiota conissans</name>
    <dbReference type="NCBI Taxonomy" id="109636"/>
    <lineage>
        <taxon>Eukaryota</taxon>
        <taxon>Fungi</taxon>
        <taxon>Dikarya</taxon>
        <taxon>Basidiomycota</taxon>
        <taxon>Agaricomycotina</taxon>
        <taxon>Agaricomycetes</taxon>
        <taxon>Agaricomycetidae</taxon>
        <taxon>Agaricales</taxon>
        <taxon>Agaricineae</taxon>
        <taxon>Strophariaceae</taxon>
        <taxon>Pholiota</taxon>
    </lineage>
</organism>